<reference evidence="1 2" key="1">
    <citation type="submission" date="2024-09" db="EMBL/GenBank/DDBJ databases">
        <authorList>
            <person name="Lee S.D."/>
        </authorList>
    </citation>
    <scope>NUCLEOTIDE SEQUENCE [LARGE SCALE GENOMIC DNA]</scope>
    <source>
        <strain evidence="1 2">N8-3</strain>
    </source>
</reference>
<dbReference type="InterPro" id="IPR007362">
    <property type="entry name" value="DUF429"/>
</dbReference>
<evidence type="ECO:0000313" key="2">
    <source>
        <dbReference type="Proteomes" id="UP001592531"/>
    </source>
</evidence>
<evidence type="ECO:0000313" key="1">
    <source>
        <dbReference type="EMBL" id="MFC1417999.1"/>
    </source>
</evidence>
<protein>
    <submittedName>
        <fullName evidence="1">DUF429 domain-containing protein</fullName>
    </submittedName>
</protein>
<comment type="caution">
    <text evidence="1">The sequence shown here is derived from an EMBL/GenBank/DDBJ whole genome shotgun (WGS) entry which is preliminary data.</text>
</comment>
<keyword evidence="2" id="KW-1185">Reference proteome</keyword>
<sequence>MANASDGPVTLGVDLASSSERTSACRVVWAADGLDVAFLDSTEDGELVAAILAADKTGLDCPLGWPRDFVALLAAHDRGLPLPPRGRYDPHPDGRPGLDRLCFRLTDDLTWKAAKARPPLSVSTNLLGVVALRAAHVLAALQERGCPVPRDGSGRLAEVYPAAALRGWGIVADGSYKNARPEAGAVRAGILDALEQGLGRSFGGEVRERCRRSHDDLDALICALVARAALVGATGYPGSAAEEACAETEGWIHLPRGPLADLLEQ</sequence>
<dbReference type="Pfam" id="PF04250">
    <property type="entry name" value="DUF429"/>
    <property type="match status" value="1"/>
</dbReference>
<accession>A0ABV6VW36</accession>
<gene>
    <name evidence="1" type="ORF">ACEZDE_15310</name>
</gene>
<proteinExistence type="predicted"/>
<dbReference type="EMBL" id="JBHFAB010000010">
    <property type="protein sequence ID" value="MFC1417999.1"/>
    <property type="molecule type" value="Genomic_DNA"/>
</dbReference>
<dbReference type="RefSeq" id="WP_380536689.1">
    <property type="nucleotide sequence ID" value="NZ_JBHFAB010000010.1"/>
</dbReference>
<dbReference type="Proteomes" id="UP001592531">
    <property type="component" value="Unassembled WGS sequence"/>
</dbReference>
<organism evidence="1 2">
    <name type="scientific">Streptacidiphilus cavernicola</name>
    <dbReference type="NCBI Taxonomy" id="3342716"/>
    <lineage>
        <taxon>Bacteria</taxon>
        <taxon>Bacillati</taxon>
        <taxon>Actinomycetota</taxon>
        <taxon>Actinomycetes</taxon>
        <taxon>Kitasatosporales</taxon>
        <taxon>Streptomycetaceae</taxon>
        <taxon>Streptacidiphilus</taxon>
    </lineage>
</organism>
<name>A0ABV6VW36_9ACTN</name>